<dbReference type="SUPFAM" id="SSF51283">
    <property type="entry name" value="dUTPase-like"/>
    <property type="match status" value="1"/>
</dbReference>
<evidence type="ECO:0000313" key="4">
    <source>
        <dbReference type="Proteomes" id="UP001304813"/>
    </source>
</evidence>
<keyword evidence="2" id="KW-0546">Nucleotide metabolism</keyword>
<dbReference type="InterPro" id="IPR011962">
    <property type="entry name" value="dCTP_deaminase"/>
</dbReference>
<evidence type="ECO:0000313" key="3">
    <source>
        <dbReference type="EMBL" id="BES79880.1"/>
    </source>
</evidence>
<evidence type="ECO:0000256" key="2">
    <source>
        <dbReference type="ARBA" id="ARBA00023080"/>
    </source>
</evidence>
<dbReference type="Pfam" id="PF22769">
    <property type="entry name" value="DCD"/>
    <property type="match status" value="1"/>
</dbReference>
<dbReference type="EMBL" id="LC779065">
    <property type="protein sequence ID" value="BES79880.1"/>
    <property type="molecule type" value="Genomic_DNA"/>
</dbReference>
<dbReference type="PANTHER" id="PTHR42680:SF3">
    <property type="entry name" value="DCTP DEAMINASE"/>
    <property type="match status" value="1"/>
</dbReference>
<accession>A0AA86JHP9</accession>
<keyword evidence="4" id="KW-1185">Reference proteome</keyword>
<reference evidence="3 4" key="1">
    <citation type="submission" date="2023-09" db="EMBL/GenBank/DDBJ databases">
        <title>Analysis of phage genome (vB_Yru_GN1) of the bacterium (Yersinia ruckeri).</title>
        <authorList>
            <person name="Ganjoor M.S."/>
            <person name="Bouzari M."/>
            <person name="Soleimani-Delfan A."/>
        </authorList>
    </citation>
    <scope>NUCLEOTIDE SEQUENCE [LARGE SCALE GENOMIC DNA]</scope>
    <source>
        <strain evidence="4">vB_Yru_GN1</strain>
    </source>
</reference>
<dbReference type="GO" id="GO:0006229">
    <property type="term" value="P:dUTP biosynthetic process"/>
    <property type="evidence" value="ECO:0007669"/>
    <property type="project" value="InterPro"/>
</dbReference>
<dbReference type="GO" id="GO:0008829">
    <property type="term" value="F:dCTP deaminase activity"/>
    <property type="evidence" value="ECO:0007669"/>
    <property type="project" value="InterPro"/>
</dbReference>
<dbReference type="InterPro" id="IPR033704">
    <property type="entry name" value="dUTPase_trimeric"/>
</dbReference>
<proteinExistence type="predicted"/>
<evidence type="ECO:0000256" key="1">
    <source>
        <dbReference type="ARBA" id="ARBA00022801"/>
    </source>
</evidence>
<organism evidence="3 4">
    <name type="scientific">Yersinia phage vB_Yru_GN1</name>
    <dbReference type="NCBI Taxonomy" id="3074381"/>
    <lineage>
        <taxon>Viruses</taxon>
        <taxon>Duplodnaviria</taxon>
        <taxon>Heunggongvirae</taxon>
        <taxon>Uroviricota</taxon>
        <taxon>Caudoviricetes</taxon>
        <taxon>Caudoviricetes incertae sedis</taxon>
        <taxon>Sepahanvirus</taxon>
        <taxon>Sepahanvirus vB-Yru-GN1</taxon>
    </lineage>
</organism>
<dbReference type="InterPro" id="IPR036157">
    <property type="entry name" value="dUTPase-like_sf"/>
</dbReference>
<dbReference type="Gene3D" id="2.70.40.10">
    <property type="match status" value="1"/>
</dbReference>
<dbReference type="Proteomes" id="UP001304813">
    <property type="component" value="Segment"/>
</dbReference>
<protein>
    <submittedName>
        <fullName evidence="3">Trimeric dUTP diphosphatase</fullName>
    </submittedName>
</protein>
<dbReference type="CDD" id="cd07557">
    <property type="entry name" value="trimeric_dUTPase"/>
    <property type="match status" value="1"/>
</dbReference>
<dbReference type="PANTHER" id="PTHR42680">
    <property type="entry name" value="DCTP DEAMINASE"/>
    <property type="match status" value="1"/>
</dbReference>
<name>A0AA86JHP9_9CAUD</name>
<keyword evidence="1" id="KW-0378">Hydrolase</keyword>
<sequence length="215" mass="24174">MILSGRLIREVLKIGSWKSNTSVELLNIGPNSVDVTLSDNVLIPNFKNSDHTNYVLDPVTNTIVSNNLNGKDTYDLNDHKLFKEFVIPQSGFILNPGEFILGSVNESFNCMEPYENKVFAPMYEGRSTLARIGLLSHISAAFGDYGFNGSFTLEIVNLSPWSIKLTPDMRIGQVYFQEVYNKGDAFEVDDIYNGYDQTDCKPQAPRLGKGRFFHN</sequence>